<dbReference type="OrthoDB" id="6150661at2759"/>
<dbReference type="EMBL" id="CACVKT020002377">
    <property type="protein sequence ID" value="CAC5377453.1"/>
    <property type="molecule type" value="Genomic_DNA"/>
</dbReference>
<reference evidence="1 2" key="1">
    <citation type="submission" date="2020-06" db="EMBL/GenBank/DDBJ databases">
        <authorList>
            <person name="Li R."/>
            <person name="Bekaert M."/>
        </authorList>
    </citation>
    <scope>NUCLEOTIDE SEQUENCE [LARGE SCALE GENOMIC DNA]</scope>
    <source>
        <strain evidence="2">wild</strain>
    </source>
</reference>
<evidence type="ECO:0008006" key="3">
    <source>
        <dbReference type="Google" id="ProtNLM"/>
    </source>
</evidence>
<sequence>MMVLMTNFTDCPVPEDYTPDLPLERNQLDQKNNLHGNLLVDICKSSQVRIVNGRFLGDSLGYFTFCNSNALNVINLCINTMRLSDIGEQSGGPHEILKAAFEVDKTLTSRENSWSNKLSELSKDIGISLNKHCNINFKQKLEDFYKNKIIFELSKIKDGN</sequence>
<keyword evidence="2" id="KW-1185">Reference proteome</keyword>
<protein>
    <recommendedName>
        <fullName evidence="3">DZIP3-like HEPN domain-containing protein</fullName>
    </recommendedName>
</protein>
<dbReference type="AlphaFoldDB" id="A0A6J8B1T4"/>
<organism evidence="1 2">
    <name type="scientific">Mytilus coruscus</name>
    <name type="common">Sea mussel</name>
    <dbReference type="NCBI Taxonomy" id="42192"/>
    <lineage>
        <taxon>Eukaryota</taxon>
        <taxon>Metazoa</taxon>
        <taxon>Spiralia</taxon>
        <taxon>Lophotrochozoa</taxon>
        <taxon>Mollusca</taxon>
        <taxon>Bivalvia</taxon>
        <taxon>Autobranchia</taxon>
        <taxon>Pteriomorphia</taxon>
        <taxon>Mytilida</taxon>
        <taxon>Mytiloidea</taxon>
        <taxon>Mytilidae</taxon>
        <taxon>Mytilinae</taxon>
        <taxon>Mytilus</taxon>
    </lineage>
</organism>
<name>A0A6J8B1T4_MYTCO</name>
<gene>
    <name evidence="1" type="ORF">MCOR_13770</name>
</gene>
<proteinExistence type="predicted"/>
<evidence type="ECO:0000313" key="1">
    <source>
        <dbReference type="EMBL" id="CAC5377453.1"/>
    </source>
</evidence>
<dbReference type="Proteomes" id="UP000507470">
    <property type="component" value="Unassembled WGS sequence"/>
</dbReference>
<evidence type="ECO:0000313" key="2">
    <source>
        <dbReference type="Proteomes" id="UP000507470"/>
    </source>
</evidence>
<accession>A0A6J8B1T4</accession>